<dbReference type="PROSITE" id="PS51374">
    <property type="entry name" value="NDPK_LIKE"/>
    <property type="match status" value="1"/>
</dbReference>
<dbReference type="InterPro" id="IPR036850">
    <property type="entry name" value="NDK-like_dom_sf"/>
</dbReference>
<protein>
    <recommendedName>
        <fullName evidence="4">Dynein axonemal assembly factor 8</fullName>
    </recommendedName>
    <alternativeName>
        <fullName evidence="5">Dynein axonemal-associated protein 1</fullName>
    </alternativeName>
</protein>
<dbReference type="Pfam" id="PF15773">
    <property type="entry name" value="DAAP1"/>
    <property type="match status" value="1"/>
</dbReference>
<dbReference type="Gene3D" id="3.30.70.141">
    <property type="entry name" value="Nucleoside diphosphate kinase-like domain"/>
    <property type="match status" value="2"/>
</dbReference>
<evidence type="ECO:0000256" key="3">
    <source>
        <dbReference type="ARBA" id="ARBA00024190"/>
    </source>
</evidence>
<sequence>MDKESENEMQAVSAIRHTHGAERSEWESVFSSVKAQVPTLDSDSSLSDGDDGDIFIFQRDEAHRIPVMSDELMDVLSDDPEMQEIYGPTRLPENALEDISKTFADLAENRAVTTVPGAPQGPLRTNLSSVTGETWRQSDEEHADITRAQTAENCHSERSTPTNMILAIENPDFEKQEVSRGVDIKKTELHALKKETPLQNVRALSNPEVAHHLPFQHSKKITKGTHWDRDTNHSKLQRGLSLESLQCIEHWDLDSILHSIEEQGDSIAQTKKNTSQAASSSFVSIGSTPLRSEARVMEQLELLCARQSLAASYTHTDSASTQMVANKTSPGKDQDKNSNVYLSPSDKIKAENAILMCPPLPPTVYIDLRNSQPQQSELLPPEAPEIEESMDITGKGLLLKQIRRCRKEPDPHIESPPLAAPKEADSQQDTEIFEPGGMPVVRRKTRTKVRNEWRKSSSPKRPGQLEAETESRTGPTLDQLNMTMPMVQTHVASEAGSPAPPVAEDLMEIPTGNSIQNPTMDGLNSAVMLQDTQPIVHLPELKVSSRAEEKQLEKIKREDELKEKHRRQRLQQQLEVLKPRHSITGKQSMAEKTPVLFHMEASYLPDLSMLPAAAKMKQDLLLMTVWMSSCGHVASAGLSGGRIQETAISAANIYHALLTWLISLVPTFSVQSADSTRSDAPFQVVGLQQTWQEDGLALYACLAPLQDPLPENSPKTRKHKSKEDLRGMSIFYQNISKYLSHTWLQNVIWWREPLIHSLQDQIFPVLPEVPPVRLSSITTINPDPEAVEKAFSSPRGFYWQTMETDEKICSTGTDHGIDADSETEVALALLFDTLLSDPMAFHHMLQLILSTGLDVCGLRLLYPQPSVLLLSTEIVPSSCITQHEKDLPPVLVIALRGPRASTTWQDIIGPSDPQLACLTDHHSLNALYCQSRLKPLLYSPHTESRIVQELCVWFGGRVPIDGVVQVGIQNPSSKSRSSSRCQSNPDAGEGYLKGVTMSRPSATLISTTKGDIFLAVSPAVPPSAYGDVISTCTRRGFALQGVRRMRMSSKRASMLSMSAAQIAVFCRAKPSCPPDEDPYAEPYLSTLLLLLRKENVGHHVLALIKGLMNEMAEQGLLAEIRRNLPSGTELQPSMCFHVAHYTDSLLQGLGGSLSTVPDYGSVALNLLSLRSFTSNPEMEQVVVLTLTGKDAMKGAGALLRSILRPTTRKQLLHMGKGDCDSGFELLGLKWLPSLSRSQAKEITPFEVGDRPWQQSIDQLVSSPALISVLRRVNAFAALAETLKALASPSSKLASSHGSLQRVMASTPEIAFRQAELFFTDKDFVSDARSRPALKYISPPSRGNRPEGEESRRGVSESIFNYMLSGPQCICTVLLIKPGAWSRSLPKILRKLSLEKFVLVAMKHMKLDPTCASALLPSEVVQDSMQLQDHCTYLTSDLSLVLCLQRQNAVKKLVDILGPDDPSQSQARDMCLWRAQYGTSLVQNAFYGSTCYQTAVRDIKMFFPEGLCCAQSQVLEEEKIFSVRSDPLVRLEFHQQRQVVRRQLSRQFKSSGSTALLCLSKETEMLSMEISSVFSVLVTRARRESPNVCPKELISSLT</sequence>
<gene>
    <name evidence="9" type="ORF">NDU88_002373</name>
</gene>
<evidence type="ECO:0000256" key="1">
    <source>
        <dbReference type="ARBA" id="ARBA00022490"/>
    </source>
</evidence>
<reference evidence="9" key="1">
    <citation type="journal article" date="2022" name="bioRxiv">
        <title>Sequencing and chromosome-scale assembly of the giantPleurodeles waltlgenome.</title>
        <authorList>
            <person name="Brown T."/>
            <person name="Elewa A."/>
            <person name="Iarovenko S."/>
            <person name="Subramanian E."/>
            <person name="Araus A.J."/>
            <person name="Petzold A."/>
            <person name="Susuki M."/>
            <person name="Suzuki K.-i.T."/>
            <person name="Hayashi T."/>
            <person name="Toyoda A."/>
            <person name="Oliveira C."/>
            <person name="Osipova E."/>
            <person name="Leigh N.D."/>
            <person name="Simon A."/>
            <person name="Yun M.H."/>
        </authorList>
    </citation>
    <scope>NUCLEOTIDE SEQUENCE</scope>
    <source>
        <strain evidence="9">20211129_DDA</strain>
        <tissue evidence="9">Liver</tissue>
    </source>
</reference>
<dbReference type="PANTHER" id="PTHR43109">
    <property type="entry name" value="NUCLEOSIDE DIPHOSPHATE KINASE 7"/>
    <property type="match status" value="1"/>
</dbReference>
<evidence type="ECO:0000259" key="8">
    <source>
        <dbReference type="SMART" id="SM00562"/>
    </source>
</evidence>
<feature type="compositionally biased region" description="Polar residues" evidence="7">
    <location>
        <begin position="315"/>
        <end position="329"/>
    </location>
</feature>
<evidence type="ECO:0000256" key="6">
    <source>
        <dbReference type="PROSITE-ProRule" id="PRU00706"/>
    </source>
</evidence>
<dbReference type="PANTHER" id="PTHR43109:SF3">
    <property type="entry name" value="DYNEIN AXONEMAL ASSEMBLY FACTOR 8"/>
    <property type="match status" value="1"/>
</dbReference>
<comment type="caution">
    <text evidence="6">Lacks conserved residue(s) required for the propagation of feature annotation.</text>
</comment>
<organism evidence="9 10">
    <name type="scientific">Pleurodeles waltl</name>
    <name type="common">Iberian ribbed newt</name>
    <dbReference type="NCBI Taxonomy" id="8319"/>
    <lineage>
        <taxon>Eukaryota</taxon>
        <taxon>Metazoa</taxon>
        <taxon>Chordata</taxon>
        <taxon>Craniata</taxon>
        <taxon>Vertebrata</taxon>
        <taxon>Euteleostomi</taxon>
        <taxon>Amphibia</taxon>
        <taxon>Batrachia</taxon>
        <taxon>Caudata</taxon>
        <taxon>Salamandroidea</taxon>
        <taxon>Salamandridae</taxon>
        <taxon>Pleurodelinae</taxon>
        <taxon>Pleurodeles</taxon>
    </lineage>
</organism>
<accession>A0AAV7M5T2</accession>
<evidence type="ECO:0000256" key="5">
    <source>
        <dbReference type="ARBA" id="ARBA00030565"/>
    </source>
</evidence>
<dbReference type="SMART" id="SM00562">
    <property type="entry name" value="NDK"/>
    <property type="match status" value="1"/>
</dbReference>
<feature type="region of interest" description="Disordered" evidence="7">
    <location>
        <begin position="1"/>
        <end position="30"/>
    </location>
</feature>
<comment type="function">
    <text evidence="2">In cyliated cells, dynein axonemal particle-specific protein required for deployment of ODA to the axoneme. Interacts with outer dynein arm (ODA) subunits.</text>
</comment>
<evidence type="ECO:0000256" key="7">
    <source>
        <dbReference type="SAM" id="MobiDB-lite"/>
    </source>
</evidence>
<feature type="region of interest" description="Disordered" evidence="7">
    <location>
        <begin position="315"/>
        <end position="342"/>
    </location>
</feature>
<comment type="similarity">
    <text evidence="6">Belongs to the NDK family.</text>
</comment>
<keyword evidence="10" id="KW-1185">Reference proteome</keyword>
<feature type="region of interest" description="Disordered" evidence="7">
    <location>
        <begin position="408"/>
        <end position="478"/>
    </location>
</feature>
<dbReference type="InterPro" id="IPR034907">
    <property type="entry name" value="NDK-like_dom"/>
</dbReference>
<dbReference type="EMBL" id="JANPWB010000014">
    <property type="protein sequence ID" value="KAJ1097248.1"/>
    <property type="molecule type" value="Genomic_DNA"/>
</dbReference>
<feature type="domain" description="Nucleoside diphosphate kinase-like" evidence="8">
    <location>
        <begin position="1370"/>
        <end position="1508"/>
    </location>
</feature>
<evidence type="ECO:0000256" key="2">
    <source>
        <dbReference type="ARBA" id="ARBA00024177"/>
    </source>
</evidence>
<keyword evidence="1" id="KW-0963">Cytoplasm</keyword>
<dbReference type="Proteomes" id="UP001066276">
    <property type="component" value="Chromosome 10"/>
</dbReference>
<comment type="subcellular location">
    <subcellularLocation>
        <location evidence="3">Dynein axonemal particle</location>
    </subcellularLocation>
</comment>
<evidence type="ECO:0000313" key="9">
    <source>
        <dbReference type="EMBL" id="KAJ1097248.1"/>
    </source>
</evidence>
<dbReference type="InterPro" id="IPR031531">
    <property type="entry name" value="DNAAF8"/>
</dbReference>
<dbReference type="Pfam" id="PF00334">
    <property type="entry name" value="NDK"/>
    <property type="match status" value="1"/>
</dbReference>
<dbReference type="GO" id="GO:0120293">
    <property type="term" value="C:dynein axonemal particle"/>
    <property type="evidence" value="ECO:0007669"/>
    <property type="project" value="UniProtKB-SubCell"/>
</dbReference>
<dbReference type="GO" id="GO:0070840">
    <property type="term" value="F:dynein complex binding"/>
    <property type="evidence" value="ECO:0007669"/>
    <property type="project" value="InterPro"/>
</dbReference>
<dbReference type="GO" id="GO:0005879">
    <property type="term" value="C:axonemal microtubule"/>
    <property type="evidence" value="ECO:0007669"/>
    <property type="project" value="TreeGrafter"/>
</dbReference>
<evidence type="ECO:0000256" key="4">
    <source>
        <dbReference type="ARBA" id="ARBA00024428"/>
    </source>
</evidence>
<evidence type="ECO:0000313" key="10">
    <source>
        <dbReference type="Proteomes" id="UP001066276"/>
    </source>
</evidence>
<feature type="compositionally biased region" description="Low complexity" evidence="7">
    <location>
        <begin position="969"/>
        <end position="985"/>
    </location>
</feature>
<dbReference type="SUPFAM" id="SSF54919">
    <property type="entry name" value="Nucleoside diphosphate kinase, NDK"/>
    <property type="match status" value="3"/>
</dbReference>
<comment type="caution">
    <text evidence="9">The sequence shown here is derived from an EMBL/GenBank/DDBJ whole genome shotgun (WGS) entry which is preliminary data.</text>
</comment>
<feature type="region of interest" description="Disordered" evidence="7">
    <location>
        <begin position="969"/>
        <end position="992"/>
    </location>
</feature>
<name>A0AAV7M5T2_PLEWA</name>
<proteinExistence type="inferred from homology"/>